<protein>
    <submittedName>
        <fullName evidence="7">Laminin G domain-containing protein</fullName>
    </submittedName>
</protein>
<feature type="domain" description="Laminin G" evidence="5">
    <location>
        <begin position="306"/>
        <end position="505"/>
    </location>
</feature>
<feature type="domain" description="EGF-like" evidence="6">
    <location>
        <begin position="743"/>
        <end position="782"/>
    </location>
</feature>
<dbReference type="Pfam" id="PF02210">
    <property type="entry name" value="Laminin_G_2"/>
    <property type="match status" value="5"/>
</dbReference>
<keyword evidence="2" id="KW-0245">EGF-like domain</keyword>
<evidence type="ECO:0000259" key="5">
    <source>
        <dbReference type="PROSITE" id="PS50025"/>
    </source>
</evidence>
<evidence type="ECO:0000256" key="4">
    <source>
        <dbReference type="SAM" id="Phobius"/>
    </source>
</evidence>
<organism evidence="7 8">
    <name type="scientific">Ditylenchus destructor</name>
    <dbReference type="NCBI Taxonomy" id="166010"/>
    <lineage>
        <taxon>Eukaryota</taxon>
        <taxon>Metazoa</taxon>
        <taxon>Ecdysozoa</taxon>
        <taxon>Nematoda</taxon>
        <taxon>Chromadorea</taxon>
        <taxon>Rhabditida</taxon>
        <taxon>Tylenchina</taxon>
        <taxon>Tylenchomorpha</taxon>
        <taxon>Sphaerularioidea</taxon>
        <taxon>Anguinidae</taxon>
        <taxon>Anguininae</taxon>
        <taxon>Ditylenchus</taxon>
    </lineage>
</organism>
<gene>
    <name evidence="7" type="ORF">DdX_00219</name>
</gene>
<dbReference type="PROSITE" id="PS50025">
    <property type="entry name" value="LAM_G_DOMAIN"/>
    <property type="match status" value="6"/>
</dbReference>
<dbReference type="PANTHER" id="PTHR15036:SF89">
    <property type="entry name" value="NEUREXIN 1, ISOFORM F"/>
    <property type="match status" value="1"/>
</dbReference>
<evidence type="ECO:0000259" key="6">
    <source>
        <dbReference type="PROSITE" id="PS50026"/>
    </source>
</evidence>
<feature type="transmembrane region" description="Helical" evidence="4">
    <location>
        <begin position="12"/>
        <end position="30"/>
    </location>
</feature>
<dbReference type="CDD" id="cd00110">
    <property type="entry name" value="LamG"/>
    <property type="match status" value="5"/>
</dbReference>
<dbReference type="SMART" id="SM00282">
    <property type="entry name" value="LamG"/>
    <property type="match status" value="6"/>
</dbReference>
<evidence type="ECO:0000313" key="8">
    <source>
        <dbReference type="Proteomes" id="UP001201812"/>
    </source>
</evidence>
<feature type="domain" description="EGF-like" evidence="6">
    <location>
        <begin position="250"/>
        <end position="288"/>
    </location>
</feature>
<comment type="caution">
    <text evidence="7">The sequence shown here is derived from an EMBL/GenBank/DDBJ whole genome shotgun (WGS) entry which is preliminary data.</text>
</comment>
<dbReference type="SUPFAM" id="SSF49899">
    <property type="entry name" value="Concanavalin A-like lectins/glucanases"/>
    <property type="match status" value="6"/>
</dbReference>
<dbReference type="InterPro" id="IPR000742">
    <property type="entry name" value="EGF"/>
</dbReference>
<accession>A0AAD4NIB9</accession>
<dbReference type="Gene3D" id="2.10.25.10">
    <property type="entry name" value="Laminin"/>
    <property type="match status" value="3"/>
</dbReference>
<dbReference type="Pfam" id="PF00054">
    <property type="entry name" value="Laminin_G_1"/>
    <property type="match status" value="1"/>
</dbReference>
<dbReference type="EMBL" id="JAKKPZ010000001">
    <property type="protein sequence ID" value="KAI1728069.1"/>
    <property type="molecule type" value="Genomic_DNA"/>
</dbReference>
<sequence>MRIKRRRRIDARLLRFFAFLRLHIFTLLLLNEYLLTVSSVILSGGSDSFARYPKWAQTFENQLSFEFKTRSTNALILYTDDGGIHSNFYAISIVDGKLQLGDENQDVLLKRPVIQMRVNDVLVNDNRWHKFVLFQAWENVKLQVDDTVVFKILNQRSFAFGNLRTNSDVFVGGLPKDVHQLSTMSSPLRRHSRRFAGSIKNLVYRLYPQGVSSPQLIDSYGTRQTDDDYCVSNVQLYSSGASDSAASSDAKVSHLLLEYCKNGGNCFSSNSGPKCDCGFTDYEGRQCESKKKIIPELSFFANEWLGYDLTMHQNAGSSSGTIGGAGVWSRRENLTMHFKTSSPNGLLFVAGDSQNYVQLLLERGVLLAVSKLEGSDKRIIRVFNKSLKPARFDDDVWHSVILYRDLSLPATKYTTLTMRLSVDGGWSDEVKQLTSSAEWLGNSFAYVGGAPHGRLYVPNHMFQFKGCMKKVKLEADAIQLDLIELADQGYGKSVVRTSGDLSFSCSSPAQTPDVLSFNTGQEYITLPMWNSLASGSLGFQFRTMKPDGLILYHGMRNFQNHSSVDYIAFELIDGYLFLVINLGSGYVRLQTTTKPVNEGSVWHTVAMERVGRTGSVTVDTVKTVFSTPGISANLIIEEPIFIGAAPWPIVGKSHKNSSSELDAKNKRPMQFPSSVWTAHLRQGFIGCLKNLRINGINAQIASAFEAQQMSALGSTTSNFSSITPPQKTKKRGISVGCPQPGDAMDYCSSAGNPCQNFGRCEQGHDTFKCDCSNTLFEGPTCSKKSKPVPFPLPMPSTLQFGSFTDDGRLSPIEEYPPVFRLPHGAEFSEAENFEVKFRTEDDSAVLFDTKAPYAPSSNKRDRMLLQLLNGELELLLTIENGTKHAFNWGTALNDNHWHVMRIKRRGEKLYLHIDGKWQTNRSNIGIYIEEISIGRALRRIDSKIGGELSDESQERSSFDGELVTLSFNHYDVLQDTRKLFSVIKSHELDDIPKQHEAEFLPARNRNKASPANTVSFESTLGHAYFSSRRVMETAGSFRISFRMKTLASAGLLFVMLNDDNYLDGQENTRYGEFTAVELFQARIRLTIGYWTNGAGRRRLNIEQVVTPMWHSDNIATSSGLRRPRDRLDDLRWHTINIQQDSVTSVYHIMVDNSSTQLTPSSQHSAIIAGKVFFGGIPREFSPIPEPLQGTPGYRGCFANLKLGKEHLDIWSDSHSHSGMQRNCPSPSMRCNPTACRHEGICYQGWNNIKCDCSMTTYSGPYCDEIGTTYQFDAVGSSIYYEYPAPSSSTENSPSTSNDELVLAFQTQNSNGVLLAVQCAVEDDYFTVFLGGGYLQVKYNLGSREHHLGYFDIFVNDGRRHLVKVKRRHANLTMALDNLMPIKYAPTSQRELYTLNSYWRISIGGSFNVLHSLAEVGQEQIPETSTHSFRHRRVPKPLPLEKLGKVYDEFKGNVSGVNFNGLRILDLFARGHERTHSTGNPKLIHMGAFDEPSDAGEFVKFISYSHDLGSPSSSAQLDADHGNRAYKDLEEPSGDSFFDTTPLKCLSIEATSDCEREETALDEGRFV</sequence>
<feature type="domain" description="Laminin G" evidence="5">
    <location>
        <begin position="513"/>
        <end position="737"/>
    </location>
</feature>
<dbReference type="Gene3D" id="2.60.120.200">
    <property type="match status" value="6"/>
</dbReference>
<evidence type="ECO:0000256" key="3">
    <source>
        <dbReference type="PROSITE-ProRule" id="PRU00122"/>
    </source>
</evidence>
<dbReference type="GO" id="GO:0016020">
    <property type="term" value="C:membrane"/>
    <property type="evidence" value="ECO:0007669"/>
    <property type="project" value="UniProtKB-SubCell"/>
</dbReference>
<evidence type="ECO:0000313" key="7">
    <source>
        <dbReference type="EMBL" id="KAI1728069.1"/>
    </source>
</evidence>
<evidence type="ECO:0000256" key="1">
    <source>
        <dbReference type="ARBA" id="ARBA00023157"/>
    </source>
</evidence>
<name>A0AAD4NIB9_9BILA</name>
<dbReference type="CDD" id="cd00054">
    <property type="entry name" value="EGF_CA"/>
    <property type="match status" value="2"/>
</dbReference>
<dbReference type="Proteomes" id="UP001201812">
    <property type="component" value="Unassembled WGS sequence"/>
</dbReference>
<dbReference type="InterPro" id="IPR050372">
    <property type="entry name" value="Neurexin-related_CASP"/>
</dbReference>
<feature type="domain" description="Laminin G" evidence="5">
    <location>
        <begin position="802"/>
        <end position="997"/>
    </location>
</feature>
<feature type="domain" description="Laminin G" evidence="5">
    <location>
        <begin position="1269"/>
        <end position="1487"/>
    </location>
</feature>
<dbReference type="InterPro" id="IPR013320">
    <property type="entry name" value="ConA-like_dom_sf"/>
</dbReference>
<proteinExistence type="predicted"/>
<keyword evidence="4" id="KW-0812">Transmembrane</keyword>
<feature type="domain" description="Laminin G" evidence="5">
    <location>
        <begin position="1012"/>
        <end position="1223"/>
    </location>
</feature>
<dbReference type="InterPro" id="IPR001791">
    <property type="entry name" value="Laminin_G"/>
</dbReference>
<feature type="domain" description="Laminin G" evidence="5">
    <location>
        <begin position="39"/>
        <end position="230"/>
    </location>
</feature>
<dbReference type="PANTHER" id="PTHR15036">
    <property type="entry name" value="PIKACHURIN-LIKE PROTEIN"/>
    <property type="match status" value="1"/>
</dbReference>
<feature type="domain" description="EGF-like" evidence="6">
    <location>
        <begin position="1226"/>
        <end position="1263"/>
    </location>
</feature>
<keyword evidence="4" id="KW-0472">Membrane</keyword>
<keyword evidence="4" id="KW-1133">Transmembrane helix</keyword>
<evidence type="ECO:0000256" key="2">
    <source>
        <dbReference type="PROSITE-ProRule" id="PRU00076"/>
    </source>
</evidence>
<dbReference type="PROSITE" id="PS50026">
    <property type="entry name" value="EGF_3"/>
    <property type="match status" value="3"/>
</dbReference>
<keyword evidence="1 3" id="KW-1015">Disulfide bond</keyword>
<keyword evidence="8" id="KW-1185">Reference proteome</keyword>
<comment type="caution">
    <text evidence="2">Lacks conserved residue(s) required for the propagation of feature annotation.</text>
</comment>
<reference evidence="7" key="1">
    <citation type="submission" date="2022-01" db="EMBL/GenBank/DDBJ databases">
        <title>Genome Sequence Resource for Two Populations of Ditylenchus destructor, the Migratory Endoparasitic Phytonematode.</title>
        <authorList>
            <person name="Zhang H."/>
            <person name="Lin R."/>
            <person name="Xie B."/>
        </authorList>
    </citation>
    <scope>NUCLEOTIDE SEQUENCE</scope>
    <source>
        <strain evidence="7">BazhouSP</strain>
    </source>
</reference>
<feature type="disulfide bond" evidence="3">
    <location>
        <begin position="1196"/>
        <end position="1223"/>
    </location>
</feature>